<dbReference type="InParanoid" id="A0LPQ7"/>
<sequence>MPSTVRSMEIIQPGTLLRQASGLEPAGLCASVCTASLQWFHSLSTLGARFCVARTIRVQDESFHIKFTGASPAGIVGRFTRGGRVVGKDEDFHGKARRLLKKLHAP</sequence>
<reference evidence="1 2" key="1">
    <citation type="submission" date="2006-10" db="EMBL/GenBank/DDBJ databases">
        <title>Complete sequence of Syntrophobacter fumaroxidans MPOB.</title>
        <authorList>
            <consortium name="US DOE Joint Genome Institute"/>
            <person name="Copeland A."/>
            <person name="Lucas S."/>
            <person name="Lapidus A."/>
            <person name="Barry K."/>
            <person name="Detter J.C."/>
            <person name="Glavina del Rio T."/>
            <person name="Hammon N."/>
            <person name="Israni S."/>
            <person name="Pitluck S."/>
            <person name="Goltsman E.G."/>
            <person name="Martinez M."/>
            <person name="Schmutz J."/>
            <person name="Larimer F."/>
            <person name="Land M."/>
            <person name="Hauser L."/>
            <person name="Kyrpides N."/>
            <person name="Kim E."/>
            <person name="Boone D.R."/>
            <person name="Brockman F."/>
            <person name="Culley D."/>
            <person name="Ferry J."/>
            <person name="Gunsalus R."/>
            <person name="McInerney M.J."/>
            <person name="Morrison M."/>
            <person name="Plugge C."/>
            <person name="Rohlin L."/>
            <person name="Scholten J."/>
            <person name="Sieber J."/>
            <person name="Stams A.J.M."/>
            <person name="Worm P."/>
            <person name="Henstra A.M."/>
            <person name="Richardson P."/>
        </authorList>
    </citation>
    <scope>NUCLEOTIDE SEQUENCE [LARGE SCALE GENOMIC DNA]</scope>
    <source>
        <strain evidence="2">DSM 10017 / MPOB</strain>
    </source>
</reference>
<accession>A0LPQ7</accession>
<dbReference type="KEGG" id="sfu:Sfum_3739"/>
<dbReference type="HOGENOM" id="CLU_2221916_0_0_7"/>
<gene>
    <name evidence="1" type="ordered locus">Sfum_3739</name>
</gene>
<evidence type="ECO:0000313" key="2">
    <source>
        <dbReference type="Proteomes" id="UP000001784"/>
    </source>
</evidence>
<dbReference type="STRING" id="335543.Sfum_3739"/>
<dbReference type="Proteomes" id="UP000001784">
    <property type="component" value="Chromosome"/>
</dbReference>
<proteinExistence type="predicted"/>
<keyword evidence="2" id="KW-1185">Reference proteome</keyword>
<evidence type="ECO:0000313" key="1">
    <source>
        <dbReference type="EMBL" id="ABK19409.1"/>
    </source>
</evidence>
<protein>
    <submittedName>
        <fullName evidence="1">Uncharacterized protein</fullName>
    </submittedName>
</protein>
<name>A0LPQ7_SYNFM</name>
<dbReference type="EMBL" id="CP000478">
    <property type="protein sequence ID" value="ABK19409.1"/>
    <property type="molecule type" value="Genomic_DNA"/>
</dbReference>
<organism evidence="1 2">
    <name type="scientific">Syntrophobacter fumaroxidans (strain DSM 10017 / MPOB)</name>
    <dbReference type="NCBI Taxonomy" id="335543"/>
    <lineage>
        <taxon>Bacteria</taxon>
        <taxon>Pseudomonadati</taxon>
        <taxon>Thermodesulfobacteriota</taxon>
        <taxon>Syntrophobacteria</taxon>
        <taxon>Syntrophobacterales</taxon>
        <taxon>Syntrophobacteraceae</taxon>
        <taxon>Syntrophobacter</taxon>
    </lineage>
</organism>
<dbReference type="AlphaFoldDB" id="A0LPQ7"/>